<evidence type="ECO:0000259" key="3">
    <source>
        <dbReference type="Pfam" id="PF13439"/>
    </source>
</evidence>
<accession>A0ABY8EHD2</accession>
<dbReference type="Proteomes" id="UP001222800">
    <property type="component" value="Chromosome"/>
</dbReference>
<feature type="domain" description="Glycosyl transferase family 1" evidence="2">
    <location>
        <begin position="210"/>
        <end position="331"/>
    </location>
</feature>
<evidence type="ECO:0000256" key="1">
    <source>
        <dbReference type="ARBA" id="ARBA00022679"/>
    </source>
</evidence>
<dbReference type="Pfam" id="PF00534">
    <property type="entry name" value="Glycos_transf_1"/>
    <property type="match status" value="1"/>
</dbReference>
<feature type="domain" description="Glycosyltransferase subfamily 4-like N-terminal" evidence="3">
    <location>
        <begin position="98"/>
        <end position="199"/>
    </location>
</feature>
<proteinExistence type="predicted"/>
<dbReference type="Gene3D" id="3.40.50.2000">
    <property type="entry name" value="Glycogen Phosphorylase B"/>
    <property type="match status" value="2"/>
</dbReference>
<dbReference type="SUPFAM" id="SSF53756">
    <property type="entry name" value="UDP-Glycosyltransferase/glycogen phosphorylase"/>
    <property type="match status" value="1"/>
</dbReference>
<protein>
    <submittedName>
        <fullName evidence="4">Glycosyltransferase family 4 protein</fullName>
    </submittedName>
</protein>
<dbReference type="InterPro" id="IPR001296">
    <property type="entry name" value="Glyco_trans_1"/>
</dbReference>
<dbReference type="Pfam" id="PF13439">
    <property type="entry name" value="Glyco_transf_4"/>
    <property type="match status" value="1"/>
</dbReference>
<organism evidence="4 5">
    <name type="scientific">Tepidibacter hydrothermalis</name>
    <dbReference type="NCBI Taxonomy" id="3036126"/>
    <lineage>
        <taxon>Bacteria</taxon>
        <taxon>Bacillati</taxon>
        <taxon>Bacillota</taxon>
        <taxon>Clostridia</taxon>
        <taxon>Peptostreptococcales</taxon>
        <taxon>Peptostreptococcaceae</taxon>
        <taxon>Tepidibacter</taxon>
    </lineage>
</organism>
<dbReference type="InterPro" id="IPR028098">
    <property type="entry name" value="Glyco_trans_4-like_N"/>
</dbReference>
<dbReference type="EMBL" id="CP120733">
    <property type="protein sequence ID" value="WFD10245.1"/>
    <property type="molecule type" value="Genomic_DNA"/>
</dbReference>
<evidence type="ECO:0000313" key="5">
    <source>
        <dbReference type="Proteomes" id="UP001222800"/>
    </source>
</evidence>
<gene>
    <name evidence="4" type="ORF">P4S50_18095</name>
</gene>
<evidence type="ECO:0000259" key="2">
    <source>
        <dbReference type="Pfam" id="PF00534"/>
    </source>
</evidence>
<sequence length="405" mass="46745">MKILHITAQKPFKTGSGIYVRKVIEQFDKKGFKQAIIAGISNEEKIDIDTHLSLEKYPVYFNVKEMPFPVIGMSDVMPYESTRYRDLDENMIDCFRQGFSRQVIEAVEIFNPDIIICHHLYFLTALTRSLIKDKKIFGVCHGTDLRQLKSIDLKQDFIKDNIRKLDAILALHNDQKEDIKEYFDIKESNIHVVGSGYDDSIFYSRDSSYEKDCIKVIYAGKISYSKGLIPLIKAFSSLDIPKDKIKLSLAGMGSGKEYKDILNTAKESPYKIEFLGNLIQDDLAEKFRQSDIFILPSFYEGLPLVLIEALASGLYVITSEIPGVRQWLGEEINNSGKIRYLTLPRLINVDIPVEEDLPMFENNIKNEIQKIIKNINENKYNNNLDVTHLSWRKLSNRIEKILYKF</sequence>
<dbReference type="PANTHER" id="PTHR46401:SF2">
    <property type="entry name" value="GLYCOSYLTRANSFERASE WBBK-RELATED"/>
    <property type="match status" value="1"/>
</dbReference>
<dbReference type="CDD" id="cd03801">
    <property type="entry name" value="GT4_PimA-like"/>
    <property type="match status" value="1"/>
</dbReference>
<dbReference type="RefSeq" id="WP_277732223.1">
    <property type="nucleotide sequence ID" value="NZ_CP120733.1"/>
</dbReference>
<reference evidence="4 5" key="1">
    <citation type="submission" date="2023-03" db="EMBL/GenBank/DDBJ databases">
        <title>Complete genome sequence of Tepidibacter sp. SWIR-1, isolated from a deep-sea hydrothermal vent.</title>
        <authorList>
            <person name="Li X."/>
        </authorList>
    </citation>
    <scope>NUCLEOTIDE SEQUENCE [LARGE SCALE GENOMIC DNA]</scope>
    <source>
        <strain evidence="4 5">SWIR-1</strain>
    </source>
</reference>
<name>A0ABY8EHD2_9FIRM</name>
<keyword evidence="5" id="KW-1185">Reference proteome</keyword>
<keyword evidence="1" id="KW-0808">Transferase</keyword>
<evidence type="ECO:0000313" key="4">
    <source>
        <dbReference type="EMBL" id="WFD10245.1"/>
    </source>
</evidence>
<dbReference type="PANTHER" id="PTHR46401">
    <property type="entry name" value="GLYCOSYLTRANSFERASE WBBK-RELATED"/>
    <property type="match status" value="1"/>
</dbReference>